<reference evidence="1" key="1">
    <citation type="submission" date="2019-08" db="EMBL/GenBank/DDBJ databases">
        <authorList>
            <person name="Kucharzyk K."/>
            <person name="Murdoch R.W."/>
            <person name="Higgins S."/>
            <person name="Loffler F."/>
        </authorList>
    </citation>
    <scope>NUCLEOTIDE SEQUENCE</scope>
</reference>
<gene>
    <name evidence="1" type="ORF">SDC9_210761</name>
</gene>
<sequence length="104" mass="11291">MAGQSVALFRALHLAGHLDGNGCLLGVEQLHFLEAHGRVVGLEFRVLADLGHDNGQQDLVVVRAHGRLAQWCLELGNLQRLSKGVDVQLAVLGLHALKHRADHL</sequence>
<organism evidence="1">
    <name type="scientific">bioreactor metagenome</name>
    <dbReference type="NCBI Taxonomy" id="1076179"/>
    <lineage>
        <taxon>unclassified sequences</taxon>
        <taxon>metagenomes</taxon>
        <taxon>ecological metagenomes</taxon>
    </lineage>
</organism>
<protein>
    <submittedName>
        <fullName evidence="1">Uncharacterized protein</fullName>
    </submittedName>
</protein>
<name>A0A645JI30_9ZZZZ</name>
<comment type="caution">
    <text evidence="1">The sequence shown here is derived from an EMBL/GenBank/DDBJ whole genome shotgun (WGS) entry which is preliminary data.</text>
</comment>
<accession>A0A645JI30</accession>
<proteinExistence type="predicted"/>
<dbReference type="EMBL" id="VSSQ01141799">
    <property type="protein sequence ID" value="MPN63007.1"/>
    <property type="molecule type" value="Genomic_DNA"/>
</dbReference>
<dbReference type="AlphaFoldDB" id="A0A645JI30"/>
<evidence type="ECO:0000313" key="1">
    <source>
        <dbReference type="EMBL" id="MPN63007.1"/>
    </source>
</evidence>